<dbReference type="AlphaFoldDB" id="A0A2K2FXC2"/>
<dbReference type="InterPro" id="IPR029016">
    <property type="entry name" value="GAF-like_dom_sf"/>
</dbReference>
<dbReference type="Gene3D" id="3.30.450.40">
    <property type="match status" value="1"/>
</dbReference>
<dbReference type="InterPro" id="IPR036390">
    <property type="entry name" value="WH_DNA-bd_sf"/>
</dbReference>
<dbReference type="PROSITE" id="PS51077">
    <property type="entry name" value="HTH_ICLR"/>
    <property type="match status" value="1"/>
</dbReference>
<dbReference type="GO" id="GO:0003677">
    <property type="term" value="F:DNA binding"/>
    <property type="evidence" value="ECO:0007669"/>
    <property type="project" value="UniProtKB-KW"/>
</dbReference>
<dbReference type="InterPro" id="IPR036388">
    <property type="entry name" value="WH-like_DNA-bd_sf"/>
</dbReference>
<evidence type="ECO:0000313" key="6">
    <source>
        <dbReference type="EMBL" id="PNU03418.1"/>
    </source>
</evidence>
<evidence type="ECO:0008006" key="8">
    <source>
        <dbReference type="Google" id="ProtNLM"/>
    </source>
</evidence>
<evidence type="ECO:0000259" key="5">
    <source>
        <dbReference type="PROSITE" id="PS51078"/>
    </source>
</evidence>
<dbReference type="EMBL" id="LYMM01000051">
    <property type="protein sequence ID" value="PNU03418.1"/>
    <property type="molecule type" value="Genomic_DNA"/>
</dbReference>
<keyword evidence="3" id="KW-0804">Transcription</keyword>
<evidence type="ECO:0000256" key="2">
    <source>
        <dbReference type="ARBA" id="ARBA00023125"/>
    </source>
</evidence>
<organism evidence="6 7">
    <name type="scientific">Novosphingobium guangzhouense</name>
    <dbReference type="NCBI Taxonomy" id="1850347"/>
    <lineage>
        <taxon>Bacteria</taxon>
        <taxon>Pseudomonadati</taxon>
        <taxon>Pseudomonadota</taxon>
        <taxon>Alphaproteobacteria</taxon>
        <taxon>Sphingomonadales</taxon>
        <taxon>Sphingomonadaceae</taxon>
        <taxon>Novosphingobium</taxon>
    </lineage>
</organism>
<feature type="domain" description="HTH iclR-type" evidence="4">
    <location>
        <begin position="5"/>
        <end position="67"/>
    </location>
</feature>
<dbReference type="SUPFAM" id="SSF46785">
    <property type="entry name" value="Winged helix' DNA-binding domain"/>
    <property type="match status" value="1"/>
</dbReference>
<gene>
    <name evidence="6" type="ORF">A8V01_06805</name>
</gene>
<dbReference type="Proteomes" id="UP000236327">
    <property type="component" value="Unassembled WGS sequence"/>
</dbReference>
<evidence type="ECO:0000256" key="1">
    <source>
        <dbReference type="ARBA" id="ARBA00023015"/>
    </source>
</evidence>
<proteinExistence type="predicted"/>
<sequence length="253" mass="26790">MTNDIKSAARVLDMLELFSTRCGGLTLSEVARGLDLPKSSTLGLLRTLHNRGYLVREDEDDTYRLNDIIRRDGFARHGRILRVAPPVMRALASEAGETVLLGMPDAPGLVRLIAKEASPSDIRYDIELPRKVPAYCTALGRVLLTRLDAAGVEAALDAVPRAPLTGSTRVDRAAVIDAVAAARETGFAVVEDEFAVGGTGVAAVIPLGPGQPLAALGLACISQRYRQDPARLQANLGAAIARIADAMVGQGNM</sequence>
<dbReference type="InterPro" id="IPR005471">
    <property type="entry name" value="Tscrpt_reg_IclR_N"/>
</dbReference>
<protein>
    <recommendedName>
        <fullName evidence="8">IclR family transcriptional regulator</fullName>
    </recommendedName>
</protein>
<dbReference type="OrthoDB" id="1634354at2"/>
<feature type="domain" description="IclR-ED" evidence="5">
    <location>
        <begin position="67"/>
        <end position="253"/>
    </location>
</feature>
<dbReference type="GO" id="GO:0045892">
    <property type="term" value="P:negative regulation of DNA-templated transcription"/>
    <property type="evidence" value="ECO:0007669"/>
    <property type="project" value="TreeGrafter"/>
</dbReference>
<dbReference type="Pfam" id="PF09339">
    <property type="entry name" value="HTH_IclR"/>
    <property type="match status" value="1"/>
</dbReference>
<comment type="caution">
    <text evidence="6">The sequence shown here is derived from an EMBL/GenBank/DDBJ whole genome shotgun (WGS) entry which is preliminary data.</text>
</comment>
<evidence type="ECO:0000313" key="7">
    <source>
        <dbReference type="Proteomes" id="UP000236327"/>
    </source>
</evidence>
<dbReference type="PANTHER" id="PTHR30136">
    <property type="entry name" value="HELIX-TURN-HELIX TRANSCRIPTIONAL REGULATOR, ICLR FAMILY"/>
    <property type="match status" value="1"/>
</dbReference>
<reference evidence="6 7" key="1">
    <citation type="submission" date="2016-05" db="EMBL/GenBank/DDBJ databases">
        <title>Complete genome sequence of Novosphingobium guangzhouense SA925(T).</title>
        <authorList>
            <person name="Sha S."/>
        </authorList>
    </citation>
    <scope>NUCLEOTIDE SEQUENCE [LARGE SCALE GENOMIC DNA]</scope>
    <source>
        <strain evidence="6 7">SA925</strain>
    </source>
</reference>
<dbReference type="Gene3D" id="1.10.10.10">
    <property type="entry name" value="Winged helix-like DNA-binding domain superfamily/Winged helix DNA-binding domain"/>
    <property type="match status" value="1"/>
</dbReference>
<name>A0A2K2FXC2_9SPHN</name>
<accession>A0A2K2FXC2</accession>
<dbReference type="PANTHER" id="PTHR30136:SF35">
    <property type="entry name" value="HTH-TYPE TRANSCRIPTIONAL REGULATOR RV1719"/>
    <property type="match status" value="1"/>
</dbReference>
<evidence type="ECO:0000259" key="4">
    <source>
        <dbReference type="PROSITE" id="PS51077"/>
    </source>
</evidence>
<dbReference type="SMART" id="SM00346">
    <property type="entry name" value="HTH_ICLR"/>
    <property type="match status" value="1"/>
</dbReference>
<dbReference type="RefSeq" id="WP_103097847.1">
    <property type="nucleotide sequence ID" value="NZ_LYMM01000051.1"/>
</dbReference>
<dbReference type="InterPro" id="IPR014757">
    <property type="entry name" value="Tscrpt_reg_IclR_C"/>
</dbReference>
<keyword evidence="1" id="KW-0805">Transcription regulation</keyword>
<evidence type="ECO:0000256" key="3">
    <source>
        <dbReference type="ARBA" id="ARBA00023163"/>
    </source>
</evidence>
<keyword evidence="7" id="KW-1185">Reference proteome</keyword>
<dbReference type="PROSITE" id="PS51078">
    <property type="entry name" value="ICLR_ED"/>
    <property type="match status" value="1"/>
</dbReference>
<dbReference type="SUPFAM" id="SSF55781">
    <property type="entry name" value="GAF domain-like"/>
    <property type="match status" value="1"/>
</dbReference>
<dbReference type="GO" id="GO:0003700">
    <property type="term" value="F:DNA-binding transcription factor activity"/>
    <property type="evidence" value="ECO:0007669"/>
    <property type="project" value="TreeGrafter"/>
</dbReference>
<keyword evidence="2" id="KW-0238">DNA-binding</keyword>
<dbReference type="InterPro" id="IPR050707">
    <property type="entry name" value="HTH_MetabolicPath_Reg"/>
</dbReference>
<dbReference type="Pfam" id="PF01614">
    <property type="entry name" value="IclR_C"/>
    <property type="match status" value="1"/>
</dbReference>